<feature type="transmembrane region" description="Helical" evidence="2">
    <location>
        <begin position="12"/>
        <end position="33"/>
    </location>
</feature>
<reference evidence="3 4" key="1">
    <citation type="submission" date="2016-02" db="EMBL/GenBank/DDBJ databases">
        <title>Genome analysis of coral dinoflagellate symbionts highlights evolutionary adaptations to a symbiotic lifestyle.</title>
        <authorList>
            <person name="Aranda M."/>
            <person name="Li Y."/>
            <person name="Liew Y.J."/>
            <person name="Baumgarten S."/>
            <person name="Simakov O."/>
            <person name="Wilson M."/>
            <person name="Piel J."/>
            <person name="Ashoor H."/>
            <person name="Bougouffa S."/>
            <person name="Bajic V.B."/>
            <person name="Ryu T."/>
            <person name="Ravasi T."/>
            <person name="Bayer T."/>
            <person name="Micklem G."/>
            <person name="Kim H."/>
            <person name="Bhak J."/>
            <person name="Lajeunesse T.C."/>
            <person name="Voolstra C.R."/>
        </authorList>
    </citation>
    <scope>NUCLEOTIDE SEQUENCE [LARGE SCALE GENOMIC DNA]</scope>
    <source>
        <strain evidence="3 4">CCMP2467</strain>
    </source>
</reference>
<feature type="region of interest" description="Disordered" evidence="1">
    <location>
        <begin position="286"/>
        <end position="362"/>
    </location>
</feature>
<feature type="compositionally biased region" description="Basic residues" evidence="1">
    <location>
        <begin position="295"/>
        <end position="312"/>
    </location>
</feature>
<dbReference type="Proteomes" id="UP000186817">
    <property type="component" value="Unassembled WGS sequence"/>
</dbReference>
<dbReference type="EMBL" id="LSRX01001121">
    <property type="protein sequence ID" value="OLP83348.1"/>
    <property type="molecule type" value="Genomic_DNA"/>
</dbReference>
<feature type="transmembrane region" description="Helical" evidence="2">
    <location>
        <begin position="40"/>
        <end position="64"/>
    </location>
</feature>
<keyword evidence="2" id="KW-0812">Transmembrane</keyword>
<keyword evidence="2" id="KW-1133">Transmembrane helix</keyword>
<protein>
    <submittedName>
        <fullName evidence="3">Uncharacterized protein</fullName>
    </submittedName>
</protein>
<feature type="compositionally biased region" description="Basic and acidic residues" evidence="1">
    <location>
        <begin position="350"/>
        <end position="362"/>
    </location>
</feature>
<feature type="compositionally biased region" description="Basic and acidic residues" evidence="1">
    <location>
        <begin position="313"/>
        <end position="335"/>
    </location>
</feature>
<comment type="caution">
    <text evidence="3">The sequence shown here is derived from an EMBL/GenBank/DDBJ whole genome shotgun (WGS) entry which is preliminary data.</text>
</comment>
<sequence>MGFPLDLSKASGTPVGAGLVVGVVLVEAAWLAAAMDVVPLAVQAVLVAPAFPAPAVVATVPLAVVGTPATHLGLAHPVGPSAQAAPKPVGCYLPTVDAAATFKATTATTDACLRTQVPAAAAVAVASAAVLAVVKAPRPARMTWNTAARIAWEGVPMGGEATAICATSETANKSRPLADYVRFETKEGVAPLYEPHPLDKWIDKDYRWDSKKQLYMDPVTGGTLTAEEADYQRYLQRHKEPRHTGLIKLAAKISLRTLAESRFYIAKFRWEVCRLLAEGKQVYKTMGEQREPHKNPKPVKDKKHKKHKKKTKEGKTAKEKENKKQTKTEKDDTSEGKTATGADLPQVEKSAGDPDQKVDWGQ</sequence>
<evidence type="ECO:0000256" key="1">
    <source>
        <dbReference type="SAM" id="MobiDB-lite"/>
    </source>
</evidence>
<name>A0A1Q9CK94_SYMMI</name>
<evidence type="ECO:0000256" key="2">
    <source>
        <dbReference type="SAM" id="Phobius"/>
    </source>
</evidence>
<accession>A0A1Q9CK94</accession>
<dbReference type="AlphaFoldDB" id="A0A1Q9CK94"/>
<evidence type="ECO:0000313" key="4">
    <source>
        <dbReference type="Proteomes" id="UP000186817"/>
    </source>
</evidence>
<gene>
    <name evidence="3" type="ORF">AK812_SmicGene35892</name>
</gene>
<proteinExistence type="predicted"/>
<keyword evidence="4" id="KW-1185">Reference proteome</keyword>
<organism evidence="3 4">
    <name type="scientific">Symbiodinium microadriaticum</name>
    <name type="common">Dinoflagellate</name>
    <name type="synonym">Zooxanthella microadriatica</name>
    <dbReference type="NCBI Taxonomy" id="2951"/>
    <lineage>
        <taxon>Eukaryota</taxon>
        <taxon>Sar</taxon>
        <taxon>Alveolata</taxon>
        <taxon>Dinophyceae</taxon>
        <taxon>Suessiales</taxon>
        <taxon>Symbiodiniaceae</taxon>
        <taxon>Symbiodinium</taxon>
    </lineage>
</organism>
<keyword evidence="2" id="KW-0472">Membrane</keyword>
<evidence type="ECO:0000313" key="3">
    <source>
        <dbReference type="EMBL" id="OLP83348.1"/>
    </source>
</evidence>